<evidence type="ECO:0000256" key="6">
    <source>
        <dbReference type="ARBA" id="ARBA00022837"/>
    </source>
</evidence>
<feature type="binding site" evidence="12">
    <location>
        <position position="534"/>
    </location>
    <ligand>
        <name>cyanocob(III)alamin</name>
        <dbReference type="ChEBI" id="CHEBI:17439"/>
    </ligand>
</feature>
<dbReference type="InterPro" id="IPR039426">
    <property type="entry name" value="TonB-dep_rcpt-like"/>
</dbReference>
<feature type="binding site" evidence="12">
    <location>
        <position position="212"/>
    </location>
    <ligand>
        <name>Ca(2+)</name>
        <dbReference type="ChEBI" id="CHEBI:29108"/>
        <label>1</label>
    </ligand>
</feature>
<gene>
    <name evidence="12" type="primary">btuB</name>
    <name evidence="16" type="ORF">FHU10_0572</name>
</gene>
<dbReference type="PANTHER" id="PTHR30069:SF53">
    <property type="entry name" value="COLICIN I RECEPTOR-RELATED"/>
    <property type="match status" value="1"/>
</dbReference>
<evidence type="ECO:0000256" key="9">
    <source>
        <dbReference type="ARBA" id="ARBA00023114"/>
    </source>
</evidence>
<dbReference type="InterPro" id="IPR012910">
    <property type="entry name" value="Plug_dom"/>
</dbReference>
<dbReference type="PANTHER" id="PTHR30069">
    <property type="entry name" value="TONB-DEPENDENT OUTER MEMBRANE RECEPTOR"/>
    <property type="match status" value="1"/>
</dbReference>
<accession>A0A542D6F2</accession>
<keyword evidence="9 12" id="KW-0626">Porin</keyword>
<evidence type="ECO:0000256" key="5">
    <source>
        <dbReference type="ARBA" id="ARBA00022729"/>
    </source>
</evidence>
<reference evidence="16" key="1">
    <citation type="submission" date="2019-06" db="EMBL/GenBank/DDBJ databases">
        <authorList>
            <person name="Deangelis K."/>
            <person name="Huntemann M."/>
            <person name="Clum A."/>
            <person name="Pillay M."/>
            <person name="Palaniappan K."/>
            <person name="Varghese N."/>
            <person name="Mikhailova N."/>
            <person name="Stamatis D."/>
            <person name="Reddy T."/>
            <person name="Daum C."/>
            <person name="Shapiro N."/>
            <person name="Ivanova N."/>
            <person name="Kyrpides N."/>
            <person name="Woyke T."/>
        </authorList>
    </citation>
    <scope>NUCLEOTIDE SEQUENCE [LARGE SCALE GENOMIC DNA]</scope>
    <source>
        <strain evidence="16">128R</strain>
    </source>
</reference>
<dbReference type="HAMAP" id="MF_01531">
    <property type="entry name" value="BtuB"/>
    <property type="match status" value="1"/>
</dbReference>
<comment type="function">
    <text evidence="12">Involved in the active translocation of vitamin B12 (cyanocobalamin) across the outer membrane to the periplasmic space. It derives its energy for transport by interacting with the trans-periplasmic membrane protein TonB.</text>
</comment>
<evidence type="ECO:0000256" key="2">
    <source>
        <dbReference type="ARBA" id="ARBA00022448"/>
    </source>
</evidence>
<feature type="short sequence motif" description="TonB C-terminal box" evidence="12">
    <location>
        <begin position="612"/>
        <end position="629"/>
    </location>
</feature>
<dbReference type="Gene3D" id="2.170.130.10">
    <property type="entry name" value="TonB-dependent receptor, plug domain"/>
    <property type="match status" value="1"/>
</dbReference>
<name>A0A542D6F2_SERFO</name>
<dbReference type="Pfam" id="PF00593">
    <property type="entry name" value="TonB_dep_Rec_b-barrel"/>
    <property type="match status" value="1"/>
</dbReference>
<keyword evidence="3 12" id="KW-1134">Transmembrane beta strand</keyword>
<organism evidence="16">
    <name type="scientific">Serratia fonticola</name>
    <dbReference type="NCBI Taxonomy" id="47917"/>
    <lineage>
        <taxon>Bacteria</taxon>
        <taxon>Pseudomonadati</taxon>
        <taxon>Pseudomonadota</taxon>
        <taxon>Gammaproteobacteria</taxon>
        <taxon>Enterobacterales</taxon>
        <taxon>Yersiniaceae</taxon>
        <taxon>Serratia</taxon>
    </lineage>
</organism>
<dbReference type="GO" id="GO:0009279">
    <property type="term" value="C:cell outer membrane"/>
    <property type="evidence" value="ECO:0007669"/>
    <property type="project" value="UniProtKB-SubCell"/>
</dbReference>
<feature type="binding site" evidence="12">
    <location>
        <position position="248"/>
    </location>
    <ligand>
        <name>Ca(2+)</name>
        <dbReference type="ChEBI" id="CHEBI:29108"/>
        <label>2</label>
    </ligand>
</feature>
<feature type="binding site" evidence="12">
    <location>
        <position position="252"/>
    </location>
    <ligand>
        <name>Ca(2+)</name>
        <dbReference type="ChEBI" id="CHEBI:29108"/>
        <label>2</label>
    </ligand>
</feature>
<dbReference type="InterPro" id="IPR000531">
    <property type="entry name" value="Beta-barrel_TonB"/>
</dbReference>
<comment type="similarity">
    <text evidence="12">Belongs to the TonB-dependent receptor family. BtuB (TC 1.B.14.3.1) subfamily.</text>
</comment>
<dbReference type="PROSITE" id="PS52016">
    <property type="entry name" value="TONB_DEPENDENT_REC_3"/>
    <property type="match status" value="1"/>
</dbReference>
<dbReference type="GO" id="GO:0015288">
    <property type="term" value="F:porin activity"/>
    <property type="evidence" value="ECO:0007669"/>
    <property type="project" value="UniProtKB-KW"/>
</dbReference>
<dbReference type="EMBL" id="VISQ01000001">
    <property type="protein sequence ID" value="TVZ68153.1"/>
    <property type="molecule type" value="Genomic_DNA"/>
</dbReference>
<dbReference type="SUPFAM" id="SSF56935">
    <property type="entry name" value="Porins"/>
    <property type="match status" value="1"/>
</dbReference>
<dbReference type="AlphaFoldDB" id="A0A542D6F2"/>
<keyword evidence="2 12" id="KW-0813">Transport</keyword>
<keyword evidence="12" id="KW-0479">Metal-binding</keyword>
<comment type="caution">
    <text evidence="12">Lacks conserved residue(s) required for the propagation of feature annotation.</text>
</comment>
<evidence type="ECO:0000256" key="8">
    <source>
        <dbReference type="ARBA" id="ARBA00023077"/>
    </source>
</evidence>
<evidence type="ECO:0000259" key="14">
    <source>
        <dbReference type="Pfam" id="PF00593"/>
    </source>
</evidence>
<evidence type="ECO:0000256" key="1">
    <source>
        <dbReference type="ARBA" id="ARBA00004571"/>
    </source>
</evidence>
<dbReference type="GO" id="GO:0046872">
    <property type="term" value="F:metal ion binding"/>
    <property type="evidence" value="ECO:0007669"/>
    <property type="project" value="UniProtKB-KW"/>
</dbReference>
<keyword evidence="5 12" id="KW-0732">Signal</keyword>
<feature type="domain" description="TonB-dependent receptor-like beta-barrel" evidence="14">
    <location>
        <begin position="229"/>
        <end position="603"/>
    </location>
</feature>
<keyword evidence="11 12" id="KW-0998">Cell outer membrane</keyword>
<feature type="binding site" evidence="12">
    <location>
        <position position="212"/>
    </location>
    <ligand>
        <name>Ca(2+)</name>
        <dbReference type="ChEBI" id="CHEBI:29108"/>
        <label>2</label>
    </ligand>
</feature>
<evidence type="ECO:0000256" key="10">
    <source>
        <dbReference type="ARBA" id="ARBA00023136"/>
    </source>
</evidence>
<dbReference type="InterPro" id="IPR037066">
    <property type="entry name" value="Plug_dom_sf"/>
</dbReference>
<feature type="binding site" evidence="12">
    <location>
        <position position="252"/>
    </location>
    <ligand>
        <name>Ca(2+)</name>
        <dbReference type="ChEBI" id="CHEBI:29108"/>
        <label>1</label>
    </ligand>
</feature>
<dbReference type="Gene3D" id="2.40.170.20">
    <property type="entry name" value="TonB-dependent receptor, beta-barrel domain"/>
    <property type="match status" value="1"/>
</dbReference>
<keyword evidence="6 12" id="KW-0106">Calcium</keyword>
<keyword evidence="10 12" id="KW-0472">Membrane</keyword>
<evidence type="ECO:0000256" key="13">
    <source>
        <dbReference type="PROSITE-ProRule" id="PRU01360"/>
    </source>
</evidence>
<evidence type="ECO:0000256" key="7">
    <source>
        <dbReference type="ARBA" id="ARBA00023065"/>
    </source>
</evidence>
<dbReference type="GO" id="GO:0006811">
    <property type="term" value="P:monoatomic ion transport"/>
    <property type="evidence" value="ECO:0007669"/>
    <property type="project" value="UniProtKB-KW"/>
</dbReference>
<proteinExistence type="inferred from homology"/>
<dbReference type="InterPro" id="IPR010101">
    <property type="entry name" value="B12_transptr_BtuB"/>
</dbReference>
<keyword evidence="4 12" id="KW-0812">Transmembrane</keyword>
<evidence type="ECO:0000256" key="4">
    <source>
        <dbReference type="ARBA" id="ARBA00022692"/>
    </source>
</evidence>
<evidence type="ECO:0000256" key="3">
    <source>
        <dbReference type="ARBA" id="ARBA00022452"/>
    </source>
</evidence>
<comment type="caution">
    <text evidence="16">The sequence shown here is derived from an EMBL/GenBank/DDBJ whole genome shotgun (WGS) entry which is preliminary data.</text>
</comment>
<feature type="domain" description="TonB-dependent receptor plug" evidence="15">
    <location>
        <begin position="42"/>
        <end position="148"/>
    </location>
</feature>
<evidence type="ECO:0000313" key="16">
    <source>
        <dbReference type="EMBL" id="TVZ68153.1"/>
    </source>
</evidence>
<sequence length="629" mass="70072">MPTAGIDQLHRFGWGVPLLFTFPVMAEQTMTITANRFLQPVSTVLAPMNVVTKEDMARWQSKSVSDVIRHLPGVDLSQNGGMGQNSVLYIRGTEARHVLVLIDGIPVPRPGIANNPDFSQIPVAMVQRIEYIRGPRSAVHGSGAMGGVINIITQHDDDKTQLDTGIGSNGYQQYGATVNKKIDKTVLTLAGNYERTKGYEVMPDSTYSGDHDAKGHHEKFLFGRVSTAFNDNFNGFFRGYGHSGNTAYSQGDYGYDGGNNHLQNYTQSWDTALRYHSGIYSSQLMGSYQRIKDDNYNDIAGPYASPSTLDDIEQYYLQWGHNFVVGHGMVSGGIDWKREELTTTGETFDINPVFSSQSYSRNNTGLYLVGVQQLDEVTLELSGREDHDEQFGWHGTWQTAAGWQFAENYQTTLSYGTAFLAPSLGQQYGATRFNIASNPNLKPEASRQWEIGLEGLSGPLDWRVSAYYNQITNLIDYQMGGDDMGMSGVYFNVNKATIKGIELTGQFATGPVAHNVTLQFIDPKNDETGQQLLRRAKQQAKYEISGEVASLGWNVVYNYVGKRKDTSNKDFTTIDVGGASLWDVGLSWPMTRQLTLHGNVNNLFDKTWQTANGYNMPSREYYLRASYQF</sequence>
<keyword evidence="8 12" id="KW-0798">TonB box</keyword>
<evidence type="ECO:0000256" key="11">
    <source>
        <dbReference type="ARBA" id="ARBA00023237"/>
    </source>
</evidence>
<feature type="binding site" evidence="12">
    <location>
        <position position="308"/>
    </location>
    <ligand>
        <name>cyanocob(III)alamin</name>
        <dbReference type="ChEBI" id="CHEBI:17439"/>
    </ligand>
</feature>
<evidence type="ECO:0000259" key="15">
    <source>
        <dbReference type="Pfam" id="PF07715"/>
    </source>
</evidence>
<evidence type="ECO:0000256" key="12">
    <source>
        <dbReference type="HAMAP-Rule" id="MF_01531"/>
    </source>
</evidence>
<comment type="subcellular location">
    <subcellularLocation>
        <location evidence="1 12 13">Cell outer membrane</location>
        <topology evidence="1 12 13">Multi-pass membrane protein</topology>
    </subcellularLocation>
</comment>
<reference evidence="16" key="2">
    <citation type="submission" date="2019-08" db="EMBL/GenBank/DDBJ databases">
        <title>Investigation of anaerobic lignin degradation for improved lignocellulosic biofuels.</title>
        <authorList>
            <person name="Deangelis K.PhD."/>
        </authorList>
    </citation>
    <scope>NUCLEOTIDE SEQUENCE [LARGE SCALE GENOMIC DNA]</scope>
    <source>
        <strain evidence="16">128R</strain>
    </source>
</reference>
<dbReference type="InterPro" id="IPR036942">
    <property type="entry name" value="Beta-barrel_TonB_sf"/>
</dbReference>
<dbReference type="CDD" id="cd01347">
    <property type="entry name" value="ligand_gated_channel"/>
    <property type="match status" value="1"/>
</dbReference>
<keyword evidence="7 12" id="KW-0406">Ion transport</keyword>
<dbReference type="Pfam" id="PF07715">
    <property type="entry name" value="Plug"/>
    <property type="match status" value="1"/>
</dbReference>
<protein>
    <recommendedName>
        <fullName evidence="12">Vitamin B12 transporter BtuB</fullName>
    </recommendedName>
    <alternativeName>
        <fullName evidence="12">Cobalamin receptor</fullName>
    </alternativeName>
    <alternativeName>
        <fullName evidence="12">Outer membrane cobalamin translocator</fullName>
    </alternativeName>
</protein>
<dbReference type="GO" id="GO:0015420">
    <property type="term" value="F:ABC-type vitamin B12 transporter activity"/>
    <property type="evidence" value="ECO:0007669"/>
    <property type="project" value="InterPro"/>
</dbReference>
<dbReference type="GO" id="GO:0046930">
    <property type="term" value="C:pore complex"/>
    <property type="evidence" value="ECO:0007669"/>
    <property type="project" value="UniProtKB-KW"/>
</dbReference>
<feature type="short sequence motif" description="TonB box" evidence="12">
    <location>
        <begin position="28"/>
        <end position="35"/>
    </location>
</feature>